<dbReference type="AlphaFoldDB" id="A0A812EBW7"/>
<proteinExistence type="predicted"/>
<protein>
    <submittedName>
        <fullName evidence="2">Uncharacterized protein</fullName>
    </submittedName>
</protein>
<evidence type="ECO:0000256" key="1">
    <source>
        <dbReference type="SAM" id="Phobius"/>
    </source>
</evidence>
<evidence type="ECO:0000313" key="2">
    <source>
        <dbReference type="EMBL" id="CAE1322172.1"/>
    </source>
</evidence>
<name>A0A812EBW7_ACAPH</name>
<gene>
    <name evidence="2" type="ORF">SPHA_72164</name>
</gene>
<keyword evidence="1" id="KW-0472">Membrane</keyword>
<feature type="transmembrane region" description="Helical" evidence="1">
    <location>
        <begin position="98"/>
        <end position="121"/>
    </location>
</feature>
<keyword evidence="1" id="KW-1133">Transmembrane helix</keyword>
<accession>A0A812EBW7</accession>
<keyword evidence="1" id="KW-0812">Transmembrane</keyword>
<sequence>MLRHEHIFRSALHSEKQRARTISSLLRLSISSAAKDSSERGSSEYLYYFFSIFLFKLPTLHHHIFPFFLSLIFFFVPIAIISYYVSSHFSFSPLFSHCLILKSPLPFVSFLSFFIVIYFLLTSDHTYLLFFSFFLSCSFSSDSKLDHFISHCKRKHPSGQDQWP</sequence>
<evidence type="ECO:0000313" key="3">
    <source>
        <dbReference type="Proteomes" id="UP000597762"/>
    </source>
</evidence>
<feature type="transmembrane region" description="Helical" evidence="1">
    <location>
        <begin position="67"/>
        <end position="86"/>
    </location>
</feature>
<keyword evidence="3" id="KW-1185">Reference proteome</keyword>
<organism evidence="2 3">
    <name type="scientific">Acanthosepion pharaonis</name>
    <name type="common">Pharaoh cuttlefish</name>
    <name type="synonym">Sepia pharaonis</name>
    <dbReference type="NCBI Taxonomy" id="158019"/>
    <lineage>
        <taxon>Eukaryota</taxon>
        <taxon>Metazoa</taxon>
        <taxon>Spiralia</taxon>
        <taxon>Lophotrochozoa</taxon>
        <taxon>Mollusca</taxon>
        <taxon>Cephalopoda</taxon>
        <taxon>Coleoidea</taxon>
        <taxon>Decapodiformes</taxon>
        <taxon>Sepiida</taxon>
        <taxon>Sepiina</taxon>
        <taxon>Sepiidae</taxon>
        <taxon>Acanthosepion</taxon>
    </lineage>
</organism>
<reference evidence="2" key="1">
    <citation type="submission" date="2021-01" db="EMBL/GenBank/DDBJ databases">
        <authorList>
            <person name="Li R."/>
            <person name="Bekaert M."/>
        </authorList>
    </citation>
    <scope>NUCLEOTIDE SEQUENCE</scope>
    <source>
        <strain evidence="2">Farmed</strain>
    </source>
</reference>
<comment type="caution">
    <text evidence="2">The sequence shown here is derived from an EMBL/GenBank/DDBJ whole genome shotgun (WGS) entry which is preliminary data.</text>
</comment>
<dbReference type="EMBL" id="CAHIKZ030005299">
    <property type="protein sequence ID" value="CAE1322172.1"/>
    <property type="molecule type" value="Genomic_DNA"/>
</dbReference>
<dbReference type="Proteomes" id="UP000597762">
    <property type="component" value="Unassembled WGS sequence"/>
</dbReference>